<dbReference type="PANTHER" id="PTHR39201:SF1">
    <property type="entry name" value="FLAVODOXIN-LIKE DOMAIN-CONTAINING PROTEIN"/>
    <property type="match status" value="1"/>
</dbReference>
<dbReference type="OrthoDB" id="9806505at2"/>
<dbReference type="Gene3D" id="3.40.50.360">
    <property type="match status" value="1"/>
</dbReference>
<dbReference type="RefSeq" id="WP_015540200.1">
    <property type="nucleotide sequence ID" value="NZ_CABMMS010000003.1"/>
</dbReference>
<name>A0A369M5Q7_9ACTN</name>
<sequence length="163" mass="17592">MENGKKILVAYFSASGETERLARTIASATGGDLFEIVPETPYTAADLDWNDKRSRSSVEMNDPASRPAVASRVADMDAYDAVFVGFPIWWYVAPTIVSTFLEAYDFSGKTVVPFATSGGSNMGGTEAILHACCSPATSWKPGRRLASRASEGEVRRWVEGLGL</sequence>
<proteinExistence type="predicted"/>
<evidence type="ECO:0000259" key="1">
    <source>
        <dbReference type="PROSITE" id="PS50902"/>
    </source>
</evidence>
<feature type="domain" description="Flavodoxin-like" evidence="1">
    <location>
        <begin position="7"/>
        <end position="163"/>
    </location>
</feature>
<dbReference type="GO" id="GO:0010181">
    <property type="term" value="F:FMN binding"/>
    <property type="evidence" value="ECO:0007669"/>
    <property type="project" value="InterPro"/>
</dbReference>
<accession>A0A369M5Q7</accession>
<dbReference type="InterPro" id="IPR008254">
    <property type="entry name" value="Flavodoxin/NO_synth"/>
</dbReference>
<dbReference type="EMBL" id="PPTS01000003">
    <property type="protein sequence ID" value="RDB65748.1"/>
    <property type="molecule type" value="Genomic_DNA"/>
</dbReference>
<dbReference type="PANTHER" id="PTHR39201">
    <property type="entry name" value="EXPORTED PROTEIN-RELATED"/>
    <property type="match status" value="1"/>
</dbReference>
<evidence type="ECO:0000313" key="2">
    <source>
        <dbReference type="EMBL" id="RDB65748.1"/>
    </source>
</evidence>
<dbReference type="InterPro" id="IPR029039">
    <property type="entry name" value="Flavoprotein-like_sf"/>
</dbReference>
<dbReference type="NCBIfam" id="NF005501">
    <property type="entry name" value="PRK07116.1"/>
    <property type="match status" value="1"/>
</dbReference>
<dbReference type="Pfam" id="PF12682">
    <property type="entry name" value="Flavodoxin_4"/>
    <property type="match status" value="1"/>
</dbReference>
<keyword evidence="3" id="KW-1185">Reference proteome</keyword>
<comment type="caution">
    <text evidence="2">The sequence shown here is derived from an EMBL/GenBank/DDBJ whole genome shotgun (WGS) entry which is preliminary data.</text>
</comment>
<reference evidence="2 3" key="1">
    <citation type="journal article" date="2018" name="Elife">
        <title>Discovery and characterization of a prevalent human gut bacterial enzyme sufficient for the inactivation of a family of plant toxins.</title>
        <authorList>
            <person name="Koppel N."/>
            <person name="Bisanz J.E."/>
            <person name="Pandelia M.E."/>
            <person name="Turnbaugh P.J."/>
            <person name="Balskus E.P."/>
        </authorList>
    </citation>
    <scope>NUCLEOTIDE SEQUENCE [LARGE SCALE GENOMIC DNA]</scope>
    <source>
        <strain evidence="2 3">3C</strain>
    </source>
</reference>
<organism evidence="2 3">
    <name type="scientific">Gordonibacter pamelaeae</name>
    <dbReference type="NCBI Taxonomy" id="471189"/>
    <lineage>
        <taxon>Bacteria</taxon>
        <taxon>Bacillati</taxon>
        <taxon>Actinomycetota</taxon>
        <taxon>Coriobacteriia</taxon>
        <taxon>Eggerthellales</taxon>
        <taxon>Eggerthellaceae</taxon>
        <taxon>Gordonibacter</taxon>
    </lineage>
</organism>
<protein>
    <submittedName>
        <fullName evidence="2">Flavodoxin</fullName>
    </submittedName>
</protein>
<gene>
    <name evidence="2" type="ORF">C1877_06455</name>
</gene>
<dbReference type="GeneID" id="78359344"/>
<dbReference type="Proteomes" id="UP000254000">
    <property type="component" value="Unassembled WGS sequence"/>
</dbReference>
<dbReference type="SUPFAM" id="SSF52218">
    <property type="entry name" value="Flavoproteins"/>
    <property type="match status" value="1"/>
</dbReference>
<evidence type="ECO:0000313" key="3">
    <source>
        <dbReference type="Proteomes" id="UP000254000"/>
    </source>
</evidence>
<dbReference type="AlphaFoldDB" id="A0A369M5Q7"/>
<dbReference type="PROSITE" id="PS50902">
    <property type="entry name" value="FLAVODOXIN_LIKE"/>
    <property type="match status" value="1"/>
</dbReference>